<comment type="caution">
    <text evidence="2">The sequence shown here is derived from an EMBL/GenBank/DDBJ whole genome shotgun (WGS) entry which is preliminary data.</text>
</comment>
<keyword evidence="3" id="KW-1185">Reference proteome</keyword>
<keyword evidence="1" id="KW-0732">Signal</keyword>
<dbReference type="EMBL" id="JAPOHD010000005">
    <property type="protein sequence ID" value="MCY1719154.1"/>
    <property type="molecule type" value="Genomic_DNA"/>
</dbReference>
<evidence type="ECO:0000313" key="3">
    <source>
        <dbReference type="Proteomes" id="UP001145087"/>
    </source>
</evidence>
<evidence type="ECO:0000256" key="1">
    <source>
        <dbReference type="SAM" id="SignalP"/>
    </source>
</evidence>
<dbReference type="PANTHER" id="PTHR47199">
    <property type="entry name" value="PHOTOSYSTEM II STABILITY/ASSEMBLY FACTOR HCF136, CHLOROPLASTIC"/>
    <property type="match status" value="1"/>
</dbReference>
<dbReference type="NCBIfam" id="TIGR04183">
    <property type="entry name" value="Por_Secre_tail"/>
    <property type="match status" value="1"/>
</dbReference>
<accession>A0A9X3F260</accession>
<protein>
    <submittedName>
        <fullName evidence="2">T9SS type A sorting domain-containing protein</fullName>
    </submittedName>
</protein>
<dbReference type="InterPro" id="IPR026444">
    <property type="entry name" value="Secre_tail"/>
</dbReference>
<feature type="signal peptide" evidence="1">
    <location>
        <begin position="1"/>
        <end position="21"/>
    </location>
</feature>
<gene>
    <name evidence="2" type="ORF">OU798_02305</name>
</gene>
<dbReference type="Proteomes" id="UP001145087">
    <property type="component" value="Unassembled WGS sequence"/>
</dbReference>
<dbReference type="Gene3D" id="2.130.10.10">
    <property type="entry name" value="YVTN repeat-like/Quinoprotein amine dehydrogenase"/>
    <property type="match status" value="3"/>
</dbReference>
<dbReference type="RefSeq" id="WP_343331490.1">
    <property type="nucleotide sequence ID" value="NZ_JAPOHD010000005.1"/>
</dbReference>
<name>A0A9X3F260_9BACT</name>
<dbReference type="InterPro" id="IPR015943">
    <property type="entry name" value="WD40/YVTN_repeat-like_dom_sf"/>
</dbReference>
<feature type="chain" id="PRO_5040929149" evidence="1">
    <location>
        <begin position="22"/>
        <end position="792"/>
    </location>
</feature>
<organism evidence="2 3">
    <name type="scientific">Draconibacterium aestuarii</name>
    <dbReference type="NCBI Taxonomy" id="2998507"/>
    <lineage>
        <taxon>Bacteria</taxon>
        <taxon>Pseudomonadati</taxon>
        <taxon>Bacteroidota</taxon>
        <taxon>Bacteroidia</taxon>
        <taxon>Marinilabiliales</taxon>
        <taxon>Prolixibacteraceae</taxon>
        <taxon>Draconibacterium</taxon>
    </lineage>
</organism>
<evidence type="ECO:0000313" key="2">
    <source>
        <dbReference type="EMBL" id="MCY1719154.1"/>
    </source>
</evidence>
<dbReference type="PANTHER" id="PTHR47199:SF2">
    <property type="entry name" value="PHOTOSYSTEM II STABILITY_ASSEMBLY FACTOR HCF136, CHLOROPLASTIC"/>
    <property type="match status" value="1"/>
</dbReference>
<sequence length="792" mass="86177">MKNFTLLIIFCLMAFFSSAQQATFNWKLDTIASTNNLQAMTVNSDDGNSVIIGYDNTFLKSTDSGKSWKNKSMFDPDYDFIGMANAKDVIFISSRRTKVIDFPSSGYPDVYVSGVLLKSTDMGATWEALDINSAGFGDDVTVNPNADGGYAKDIYAIAAMNKDTIIGYAGWYDQTSGSKVSRGAVFRTNNGGITWWKLTPDLGSGIISSIEVKDTVAAFGGLKSMYFTNLITDSITNIYPNLAVGTDSNLFVNNITFVSPKEFYVTTTTDGIFKTEDEGKTFAQLPGVTGGSNDLIVINDSTLLVLGSAAKSKLSTDSGATWSDCYPGATCYKIGGIIGDTLYAMANEVAYKCAVADLITKTPSWTTVKLFDGERLQKMAICDDNNAVIAGFGENSMYTSDGGLTWNNSQLPDDYMEDVDFDFNDLSSIGDNAYSTVRRFKIADLSDIDSVQDLYMEGLLLKTEDNWETSTILDASKIGADEGDDPTMNPQLDECWGFNPYTVECVDANTAYVWGNWYEDVTEGKKKDRSRVFKTVDSGDSWTGISPDYGNAYITDIEFSNDTGYIAGNKILVKTTDAGATLIDLYPNMVAVNDGDSSIFLKTIHMISTQEFYIPSTSDGVFITTNGGETFTKFEGVTGTNDIIKLDANSFLCMGLTSKSYFTNDAGATWQNASAGTTAYSIGEILSDTLYALGKGQVMKIALSDLDLETGLSFALVRPGLNVFYEPTAVKLVSTEGDIERCAMYSITGKLVSLTEPNSQTKKFNTSEFPTGIYIVNTIVKGKRYINKISIK</sequence>
<dbReference type="SUPFAM" id="SSF110296">
    <property type="entry name" value="Oligoxyloglucan reducing end-specific cellobiohydrolase"/>
    <property type="match status" value="3"/>
</dbReference>
<reference evidence="2" key="1">
    <citation type="submission" date="2022-11" db="EMBL/GenBank/DDBJ databases">
        <title>Marilongibacter aestuarii gen. nov., sp. nov., isolated from tidal flat sediment.</title>
        <authorList>
            <person name="Jiayan W."/>
        </authorList>
    </citation>
    <scope>NUCLEOTIDE SEQUENCE</scope>
    <source>
        <strain evidence="2">Z1-6</strain>
    </source>
</reference>
<proteinExistence type="predicted"/>
<dbReference type="AlphaFoldDB" id="A0A9X3F260"/>